<dbReference type="PANTHER" id="PTHR34414:SF1">
    <property type="entry name" value="SUBTILISIN-LIKE SERINE PROTEASE"/>
    <property type="match status" value="1"/>
</dbReference>
<keyword evidence="1" id="KW-0812">Transmembrane</keyword>
<evidence type="ECO:0000313" key="3">
    <source>
        <dbReference type="Proteomes" id="UP001244011"/>
    </source>
</evidence>
<evidence type="ECO:0000256" key="1">
    <source>
        <dbReference type="SAM" id="Phobius"/>
    </source>
</evidence>
<keyword evidence="1" id="KW-0472">Membrane</keyword>
<feature type="transmembrane region" description="Helical" evidence="1">
    <location>
        <begin position="218"/>
        <end position="240"/>
    </location>
</feature>
<reference evidence="2" key="1">
    <citation type="submission" date="2023-06" db="EMBL/GenBank/DDBJ databases">
        <title>Genome-scale phylogeny and comparative genomics of the fungal order Sordariales.</title>
        <authorList>
            <consortium name="Lawrence Berkeley National Laboratory"/>
            <person name="Hensen N."/>
            <person name="Bonometti L."/>
            <person name="Westerberg I."/>
            <person name="Brannstrom I.O."/>
            <person name="Guillou S."/>
            <person name="Cros-Aarteil S."/>
            <person name="Calhoun S."/>
            <person name="Haridas S."/>
            <person name="Kuo A."/>
            <person name="Mondo S."/>
            <person name="Pangilinan J."/>
            <person name="Riley R."/>
            <person name="Labutti K."/>
            <person name="Andreopoulos B."/>
            <person name="Lipzen A."/>
            <person name="Chen C."/>
            <person name="Yanf M."/>
            <person name="Daum C."/>
            <person name="Ng V."/>
            <person name="Clum A."/>
            <person name="Steindorff A."/>
            <person name="Ohm R."/>
            <person name="Martin F."/>
            <person name="Silar P."/>
            <person name="Natvig D."/>
            <person name="Lalanne C."/>
            <person name="Gautier V."/>
            <person name="Ament-Velasquez S.L."/>
            <person name="Kruys A."/>
            <person name="Hutchinson M.I."/>
            <person name="Powell A.J."/>
            <person name="Barry K."/>
            <person name="Miller A.N."/>
            <person name="Grigoriev I.V."/>
            <person name="Debuchy R."/>
            <person name="Gladieux P."/>
            <person name="Thoren M.H."/>
            <person name="Johannesson H."/>
        </authorList>
    </citation>
    <scope>NUCLEOTIDE SEQUENCE</scope>
    <source>
        <strain evidence="2">8032-3</strain>
    </source>
</reference>
<feature type="transmembrane region" description="Helical" evidence="1">
    <location>
        <begin position="260"/>
        <end position="289"/>
    </location>
</feature>
<organism evidence="2 3">
    <name type="scientific">Phialemonium atrogriseum</name>
    <dbReference type="NCBI Taxonomy" id="1093897"/>
    <lineage>
        <taxon>Eukaryota</taxon>
        <taxon>Fungi</taxon>
        <taxon>Dikarya</taxon>
        <taxon>Ascomycota</taxon>
        <taxon>Pezizomycotina</taxon>
        <taxon>Sordariomycetes</taxon>
        <taxon>Sordariomycetidae</taxon>
        <taxon>Cephalothecales</taxon>
        <taxon>Cephalothecaceae</taxon>
        <taxon>Phialemonium</taxon>
    </lineage>
</organism>
<dbReference type="PANTHER" id="PTHR34414">
    <property type="entry name" value="HET DOMAIN-CONTAINING PROTEIN-RELATED"/>
    <property type="match status" value="1"/>
</dbReference>
<evidence type="ECO:0000313" key="2">
    <source>
        <dbReference type="EMBL" id="KAK1763026.1"/>
    </source>
</evidence>
<proteinExistence type="predicted"/>
<dbReference type="GeneID" id="85312296"/>
<accession>A0AAJ0BVU7</accession>
<keyword evidence="3" id="KW-1185">Reference proteome</keyword>
<evidence type="ECO:0008006" key="4">
    <source>
        <dbReference type="Google" id="ProtNLM"/>
    </source>
</evidence>
<name>A0AAJ0BVU7_9PEZI</name>
<comment type="caution">
    <text evidence="2">The sequence shown here is derived from an EMBL/GenBank/DDBJ whole genome shotgun (WGS) entry which is preliminary data.</text>
</comment>
<gene>
    <name evidence="2" type="ORF">QBC33DRAFT_550769</name>
</gene>
<dbReference type="RefSeq" id="XP_060279239.1">
    <property type="nucleotide sequence ID" value="XM_060429109.1"/>
</dbReference>
<keyword evidence="1" id="KW-1133">Transmembrane helix</keyword>
<dbReference type="InterPro" id="IPR046536">
    <property type="entry name" value="DUF6601"/>
</dbReference>
<dbReference type="AlphaFoldDB" id="A0AAJ0BVU7"/>
<protein>
    <recommendedName>
        <fullName evidence="4">Subtilisin-like serine protease</fullName>
    </recommendedName>
</protein>
<sequence length="293" mass="33139">MATAPFTAEEELLAKLTDPSIPDDAATSLPNELSCPVLDAMYAHLHIVARKSSSHIDALHEHVRKGRKIRITENPALHLVWFYDSVFVKPLPPQLLSYEFWNSNLAPPSPNRPLALGFVRSYAYLIRHRSDFLIAQQESLIPASTTMKHGDFVQFIKKFKAIPDASVSRRWQFGQFRLSRLNWAVRLLQPSVPGHRGLLHRLFYQEQYWQTGQFVHEFAAPLLFAFATLTLILAAMQVVLAARPDDPWPAFAAVSTWFSAITIIALLVLIVLIVTILLVILMCQIGFAVRNPH</sequence>
<dbReference type="EMBL" id="MU839031">
    <property type="protein sequence ID" value="KAK1763026.1"/>
    <property type="molecule type" value="Genomic_DNA"/>
</dbReference>
<dbReference type="Pfam" id="PF20246">
    <property type="entry name" value="DUF6601"/>
    <property type="match status" value="1"/>
</dbReference>
<dbReference type="Proteomes" id="UP001244011">
    <property type="component" value="Unassembled WGS sequence"/>
</dbReference>